<keyword evidence="4" id="KW-0862">Zinc</keyword>
<dbReference type="InterPro" id="IPR036866">
    <property type="entry name" value="RibonucZ/Hydroxyglut_hydro"/>
</dbReference>
<dbReference type="GO" id="GO:0046872">
    <property type="term" value="F:metal ion binding"/>
    <property type="evidence" value="ECO:0007669"/>
    <property type="project" value="UniProtKB-KW"/>
</dbReference>
<dbReference type="Pfam" id="PF00753">
    <property type="entry name" value="Lactamase_B"/>
    <property type="match status" value="1"/>
</dbReference>
<evidence type="ECO:0000313" key="7">
    <source>
        <dbReference type="Proteomes" id="UP000565711"/>
    </source>
</evidence>
<gene>
    <name evidence="6" type="ORF">HGA08_16625</name>
</gene>
<feature type="domain" description="Metallo-beta-lactamase" evidence="5">
    <location>
        <begin position="80"/>
        <end position="297"/>
    </location>
</feature>
<proteinExistence type="inferred from homology"/>
<evidence type="ECO:0000256" key="2">
    <source>
        <dbReference type="ARBA" id="ARBA00022723"/>
    </source>
</evidence>
<comment type="similarity">
    <text evidence="1">Belongs to the metallo-beta-lactamase superfamily.</text>
</comment>
<keyword evidence="2" id="KW-0479">Metal-binding</keyword>
<dbReference type="SUPFAM" id="SSF56281">
    <property type="entry name" value="Metallo-hydrolase/oxidoreductase"/>
    <property type="match status" value="1"/>
</dbReference>
<dbReference type="Proteomes" id="UP000565711">
    <property type="component" value="Unassembled WGS sequence"/>
</dbReference>
<sequence>MTDPVKRPSVLECCGAAVGSARGLLAPRRPDQRFLASLTDAGLPTPREAVSVRALPQVRRAIPTAVVAEATFTPRQVGNALTSFVIEHPQARFVAEPGVCLDVEARAIAQLPAVLRMAMRPRPQPIATVTALHRAGVGPLDFALPTHAHWDHVCGLLDLPDLPVHLHRVEQRWISSGPVAPVGGVRDALRDRPIVGFDLDGPPVLTFSASHDLFGDGSVLLVDLAGHTPGSIGILAHTRSGWVLLAGDAAWHHVQIDTIRQKAAYPGNFADYDREMTFRTLHRLYRARAQVTIVPTHDHAAVQPLLEHREAPAAAADH</sequence>
<evidence type="ECO:0000256" key="1">
    <source>
        <dbReference type="ARBA" id="ARBA00007749"/>
    </source>
</evidence>
<reference evidence="6 7" key="1">
    <citation type="submission" date="2020-04" db="EMBL/GenBank/DDBJ databases">
        <title>MicrobeNet Type strains.</title>
        <authorList>
            <person name="Nicholson A.C."/>
        </authorList>
    </citation>
    <scope>NUCLEOTIDE SEQUENCE [LARGE SCALE GENOMIC DNA]</scope>
    <source>
        <strain evidence="6 7">JCM 12354</strain>
    </source>
</reference>
<evidence type="ECO:0000256" key="4">
    <source>
        <dbReference type="ARBA" id="ARBA00022833"/>
    </source>
</evidence>
<evidence type="ECO:0000259" key="5">
    <source>
        <dbReference type="SMART" id="SM00849"/>
    </source>
</evidence>
<dbReference type="AlphaFoldDB" id="A0A846XXF3"/>
<dbReference type="SMART" id="SM00849">
    <property type="entry name" value="Lactamase_B"/>
    <property type="match status" value="1"/>
</dbReference>
<dbReference type="InterPro" id="IPR051013">
    <property type="entry name" value="MBL_superfamily_lactonases"/>
</dbReference>
<keyword evidence="3 6" id="KW-0378">Hydrolase</keyword>
<evidence type="ECO:0000256" key="3">
    <source>
        <dbReference type="ARBA" id="ARBA00022801"/>
    </source>
</evidence>
<keyword evidence="7" id="KW-1185">Reference proteome</keyword>
<organism evidence="6 7">
    <name type="scientific">Nocardia vermiculata</name>
    <dbReference type="NCBI Taxonomy" id="257274"/>
    <lineage>
        <taxon>Bacteria</taxon>
        <taxon>Bacillati</taxon>
        <taxon>Actinomycetota</taxon>
        <taxon>Actinomycetes</taxon>
        <taxon>Mycobacteriales</taxon>
        <taxon>Nocardiaceae</taxon>
        <taxon>Nocardia</taxon>
    </lineage>
</organism>
<comment type="caution">
    <text evidence="6">The sequence shown here is derived from an EMBL/GenBank/DDBJ whole genome shotgun (WGS) entry which is preliminary data.</text>
</comment>
<evidence type="ECO:0000313" key="6">
    <source>
        <dbReference type="EMBL" id="NKY51846.1"/>
    </source>
</evidence>
<dbReference type="PANTHER" id="PTHR42978">
    <property type="entry name" value="QUORUM-QUENCHING LACTONASE YTNP-RELATED-RELATED"/>
    <property type="match status" value="1"/>
</dbReference>
<protein>
    <submittedName>
        <fullName evidence="6">MBL fold metallo-hydrolase</fullName>
    </submittedName>
</protein>
<dbReference type="EMBL" id="JAAXOP010000009">
    <property type="protein sequence ID" value="NKY51846.1"/>
    <property type="molecule type" value="Genomic_DNA"/>
</dbReference>
<dbReference type="RefSeq" id="WP_067870997.1">
    <property type="nucleotide sequence ID" value="NZ_JAAXOP010000009.1"/>
</dbReference>
<dbReference type="GO" id="GO:0016787">
    <property type="term" value="F:hydrolase activity"/>
    <property type="evidence" value="ECO:0007669"/>
    <property type="project" value="UniProtKB-KW"/>
</dbReference>
<name>A0A846XXF3_9NOCA</name>
<dbReference type="PANTHER" id="PTHR42978:SF3">
    <property type="entry name" value="BLR3078 PROTEIN"/>
    <property type="match status" value="1"/>
</dbReference>
<dbReference type="Gene3D" id="3.60.15.10">
    <property type="entry name" value="Ribonuclease Z/Hydroxyacylglutathione hydrolase-like"/>
    <property type="match status" value="1"/>
</dbReference>
<dbReference type="InterPro" id="IPR001279">
    <property type="entry name" value="Metallo-B-lactamas"/>
</dbReference>
<accession>A0A846XXF3</accession>